<dbReference type="EMBL" id="AP014809">
    <property type="protein sequence ID" value="BAU89882.1"/>
    <property type="molecule type" value="Genomic_DNA"/>
</dbReference>
<dbReference type="Proteomes" id="UP000218288">
    <property type="component" value="Chromosome"/>
</dbReference>
<proteinExistence type="predicted"/>
<dbReference type="OrthoDB" id="9802022at2"/>
<reference evidence="1 2" key="1">
    <citation type="journal article" date="2016" name="Genome Announc.">
        <title>Complete Genome Sequence of Methylobacterium populi P-1M, Isolated from Pink-Pigmented Household Biofilm.</title>
        <authorList>
            <person name="Morohoshi T."/>
            <person name="Ikeda T."/>
        </authorList>
    </citation>
    <scope>NUCLEOTIDE SEQUENCE [LARGE SCALE GENOMIC DNA]</scope>
    <source>
        <strain evidence="1 2">P-1M</strain>
    </source>
</reference>
<dbReference type="RefSeq" id="WP_096484314.1">
    <property type="nucleotide sequence ID" value="NZ_AP014809.1"/>
</dbReference>
<dbReference type="SUPFAM" id="SSF53822">
    <property type="entry name" value="Periplasmic binding protein-like I"/>
    <property type="match status" value="1"/>
</dbReference>
<dbReference type="Pfam" id="PF13433">
    <property type="entry name" value="Peripla_BP_5"/>
    <property type="match status" value="1"/>
</dbReference>
<dbReference type="AlphaFoldDB" id="A0A169QSY4"/>
<dbReference type="InterPro" id="IPR028082">
    <property type="entry name" value="Peripla_BP_I"/>
</dbReference>
<protein>
    <submittedName>
        <fullName evidence="1">ABC transporter substrate-binding protein</fullName>
    </submittedName>
</protein>
<dbReference type="GO" id="GO:0033218">
    <property type="term" value="F:amide binding"/>
    <property type="evidence" value="ECO:0007669"/>
    <property type="project" value="InterPro"/>
</dbReference>
<organism evidence="1 2">
    <name type="scientific">Methylorubrum populi</name>
    <dbReference type="NCBI Taxonomy" id="223967"/>
    <lineage>
        <taxon>Bacteria</taxon>
        <taxon>Pseudomonadati</taxon>
        <taxon>Pseudomonadota</taxon>
        <taxon>Alphaproteobacteria</taxon>
        <taxon>Hyphomicrobiales</taxon>
        <taxon>Methylobacteriaceae</taxon>
        <taxon>Methylorubrum</taxon>
    </lineage>
</organism>
<dbReference type="Gene3D" id="3.40.50.2300">
    <property type="match status" value="2"/>
</dbReference>
<dbReference type="PANTHER" id="PTHR47628">
    <property type="match status" value="1"/>
</dbReference>
<evidence type="ECO:0000313" key="2">
    <source>
        <dbReference type="Proteomes" id="UP000218288"/>
    </source>
</evidence>
<dbReference type="PROSITE" id="PS51318">
    <property type="entry name" value="TAT"/>
    <property type="match status" value="1"/>
</dbReference>
<name>A0A169QSY4_9HYPH</name>
<dbReference type="InterPro" id="IPR006311">
    <property type="entry name" value="TAT_signal"/>
</dbReference>
<evidence type="ECO:0000313" key="1">
    <source>
        <dbReference type="EMBL" id="BAU89882.1"/>
    </source>
</evidence>
<gene>
    <name evidence="1" type="ORF">MPPM_1277</name>
</gene>
<sequence length="436" mass="47675">MDLTRRKLLKQSSLAAAAIAAPHLWLPTAREAWGATLKKGEPIKVGLLFSLTGQLAVPEEDSTLVMQYAIDEINKSGGIAGHPIQPVIVDAKSDFNVYSEKAKELIIREKVIALFGCYTSASRKAILPVVMSQNSLLYYPTCYEGAECTQNTICTGPLANQHSKDLIPYMVKNFGKKVFFVGSNYVWPKESNKNAKIWLQEAGGELVGEEYIPLGSSEFGPVLGKIRDAKPNFIFSTVVGASDIAFHKQFKQEGFKADSMPIASLTTGEIETKAMGPEFGAGHFLSAPYFQSLENPTNQKFVENFLKSKYGKNGSTHYNMEETYLSAYVFKAGLEAALKKTGNIEEVTSRMIRDVSGGVRVEDDVSPEGLIWIDGDNFNSWLKPKIGQCQADGSFKIVSEAKEHVAPDPYSIYPNAGKCTATGLVAPDGKSRKNVI</sequence>
<accession>A0A169QSY4</accession>
<dbReference type="PANTHER" id="PTHR47628:SF1">
    <property type="entry name" value="ALIPHATIC AMIDASE EXPRESSION-REGULATING PROTEIN"/>
    <property type="match status" value="1"/>
</dbReference>
<dbReference type="InterPro" id="IPR039570">
    <property type="entry name" value="AmiC_PBP1"/>
</dbReference>
<dbReference type="CDD" id="cd06357">
    <property type="entry name" value="PBP1_AmiC"/>
    <property type="match status" value="1"/>
</dbReference>